<reference evidence="1" key="2">
    <citation type="journal article" date="2015" name="Fish Shellfish Immunol.">
        <title>Early steps in the European eel (Anguilla anguilla)-Vibrio vulnificus interaction in the gills: Role of the RtxA13 toxin.</title>
        <authorList>
            <person name="Callol A."/>
            <person name="Pajuelo D."/>
            <person name="Ebbesson L."/>
            <person name="Teles M."/>
            <person name="MacKenzie S."/>
            <person name="Amaro C."/>
        </authorList>
    </citation>
    <scope>NUCLEOTIDE SEQUENCE</scope>
</reference>
<dbReference type="EMBL" id="GBXM01054125">
    <property type="protein sequence ID" value="JAH54452.1"/>
    <property type="molecule type" value="Transcribed_RNA"/>
</dbReference>
<organism evidence="1">
    <name type="scientific">Anguilla anguilla</name>
    <name type="common">European freshwater eel</name>
    <name type="synonym">Muraena anguilla</name>
    <dbReference type="NCBI Taxonomy" id="7936"/>
    <lineage>
        <taxon>Eukaryota</taxon>
        <taxon>Metazoa</taxon>
        <taxon>Chordata</taxon>
        <taxon>Craniata</taxon>
        <taxon>Vertebrata</taxon>
        <taxon>Euteleostomi</taxon>
        <taxon>Actinopterygii</taxon>
        <taxon>Neopterygii</taxon>
        <taxon>Teleostei</taxon>
        <taxon>Anguilliformes</taxon>
        <taxon>Anguillidae</taxon>
        <taxon>Anguilla</taxon>
    </lineage>
</organism>
<protein>
    <submittedName>
        <fullName evidence="1">Uncharacterized protein</fullName>
    </submittedName>
</protein>
<name>A0A0E9TLW6_ANGAN</name>
<evidence type="ECO:0000313" key="1">
    <source>
        <dbReference type="EMBL" id="JAH54452.1"/>
    </source>
</evidence>
<dbReference type="AlphaFoldDB" id="A0A0E9TLW6"/>
<sequence length="19" mass="2118">MCKGTMGHKKEKFCTGMLS</sequence>
<reference evidence="1" key="1">
    <citation type="submission" date="2014-11" db="EMBL/GenBank/DDBJ databases">
        <authorList>
            <person name="Amaro Gonzalez C."/>
        </authorList>
    </citation>
    <scope>NUCLEOTIDE SEQUENCE</scope>
</reference>
<accession>A0A0E9TLW6</accession>
<proteinExistence type="predicted"/>